<dbReference type="RefSeq" id="XP_060357843.1">
    <property type="nucleotide sequence ID" value="XM_060515027.1"/>
</dbReference>
<accession>A0AAD8UA75</accession>
<dbReference type="GeneID" id="85398925"/>
<dbReference type="Proteomes" id="UP001244207">
    <property type="component" value="Unassembled WGS sequence"/>
</dbReference>
<sequence>MTHRQAPPQPARSSRPQTEKVSSSASKSKGTKAPAAAPAPAPAPASKPARQTTPIAAPKPVRPVSSHKLQPPVQQWTGNPSPPSYTSFNVPPPASPVPKAGTGGSSAPPKAPLSGLGRVADLRSPGPGALTSFPPPPPTPPQRELTGYFPAGAGQQQKQLSSAQIKAAAARIPASAPNGVLTPPEKAKRTGAPEPRPGVIDFDNLEETLQNLRFAPSPMLSTIYSAPSTPRDELATPDFTASTTTSCFTPPSTNPTPEPVTPLDLTPRGPPPAQKQQQQQQSKKELTMSPTRPRANSRRASPPSRKRGRGVVACIDSPVTFCTTWYTHPTAPDFSICSKCYEDHLVGTRFEHDFRGKICDDNKPRVCRFSKPRVKDHLLRNTLATGRIEDLVSFLLHRSAVPDCRGADGAKGSEGAKWYRPKNNAVPNMVVCQACFEDHIQPYRFAANFEQATGQATNDVWSCDLSTRYIQNIYKEAAVKDDWPGFTKEALARMNLPPCAKRQKVTVTSRKWFTPTAAGHDGVLVCAACYCDFVAGTGEEGKWCDAGTNLASRYGSLVYCALGHFNIGIAMSCATEAKQYSIFWKALDAACNEEFCSPQGITDGTWYTFPSHPAEFGICAACVANVAEPLGLSSSLVLKCGVSSGTTLLCCFNPANPRFASYMTKLLECHFTADTQPLESYALEFASLPLCPRDEDFRDRRWYGWQDCTICPSCYHESIRGTTLATAMPLKGVTVAASLMCEMYSPRMRNLYAQACARNDPSELLRVSKARRAVYVETVPTIRQMIMEAQMALGQQRVLNVASSTSRAMGQAKEAVMPSQGVYSMPGVGFGFSNHFEAQGASYSKQANSIMAEYGSGSRTHVIGTLEKRWREVE</sequence>
<feature type="compositionally biased region" description="Low complexity" evidence="1">
    <location>
        <begin position="240"/>
        <end position="251"/>
    </location>
</feature>
<keyword evidence="3" id="KW-1185">Reference proteome</keyword>
<reference evidence="2" key="1">
    <citation type="submission" date="2021-12" db="EMBL/GenBank/DDBJ databases">
        <title>Comparative genomics, transcriptomics and evolutionary studies reveal genomic signatures of adaptation to plant cell wall in hemibiotrophic fungi.</title>
        <authorList>
            <consortium name="DOE Joint Genome Institute"/>
            <person name="Baroncelli R."/>
            <person name="Diaz J.F."/>
            <person name="Benocci T."/>
            <person name="Peng M."/>
            <person name="Battaglia E."/>
            <person name="Haridas S."/>
            <person name="Andreopoulos W."/>
            <person name="Labutti K."/>
            <person name="Pangilinan J."/>
            <person name="Floch G.L."/>
            <person name="Makela M.R."/>
            <person name="Henrissat B."/>
            <person name="Grigoriev I.V."/>
            <person name="Crouch J.A."/>
            <person name="De Vries R.P."/>
            <person name="Sukno S.A."/>
            <person name="Thon M.R."/>
        </authorList>
    </citation>
    <scope>NUCLEOTIDE SEQUENCE</scope>
    <source>
        <strain evidence="2">CBS 112980</strain>
    </source>
</reference>
<evidence type="ECO:0000313" key="2">
    <source>
        <dbReference type="EMBL" id="KAK1706443.1"/>
    </source>
</evidence>
<dbReference type="PRINTS" id="PR01217">
    <property type="entry name" value="PRICHEXTENSN"/>
</dbReference>
<evidence type="ECO:0008006" key="4">
    <source>
        <dbReference type="Google" id="ProtNLM"/>
    </source>
</evidence>
<feature type="compositionally biased region" description="Polar residues" evidence="1">
    <location>
        <begin position="11"/>
        <end position="21"/>
    </location>
</feature>
<proteinExistence type="predicted"/>
<dbReference type="AlphaFoldDB" id="A0AAD8UA75"/>
<feature type="region of interest" description="Disordered" evidence="1">
    <location>
        <begin position="1"/>
        <end position="200"/>
    </location>
</feature>
<evidence type="ECO:0000256" key="1">
    <source>
        <dbReference type="SAM" id="MobiDB-lite"/>
    </source>
</evidence>
<feature type="compositionally biased region" description="Low complexity" evidence="1">
    <location>
        <begin position="289"/>
        <end position="303"/>
    </location>
</feature>
<feature type="region of interest" description="Disordered" evidence="1">
    <location>
        <begin position="224"/>
        <end position="309"/>
    </location>
</feature>
<evidence type="ECO:0000313" key="3">
    <source>
        <dbReference type="Proteomes" id="UP001244207"/>
    </source>
</evidence>
<protein>
    <recommendedName>
        <fullName evidence="4">Integral membrane protein</fullName>
    </recommendedName>
</protein>
<feature type="compositionally biased region" description="Low complexity" evidence="1">
    <location>
        <begin position="151"/>
        <end position="177"/>
    </location>
</feature>
<gene>
    <name evidence="2" type="ORF">BDZ83DRAFT_758402</name>
</gene>
<name>A0AAD8UA75_GLOAC</name>
<comment type="caution">
    <text evidence="2">The sequence shown here is derived from an EMBL/GenBank/DDBJ whole genome shotgun (WGS) entry which is preliminary data.</text>
</comment>
<feature type="compositionally biased region" description="Polar residues" evidence="1">
    <location>
        <begin position="72"/>
        <end position="89"/>
    </location>
</feature>
<feature type="compositionally biased region" description="Low complexity" evidence="1">
    <location>
        <begin position="22"/>
        <end position="36"/>
    </location>
</feature>
<organism evidence="2 3">
    <name type="scientific">Glomerella acutata</name>
    <name type="common">Colletotrichum acutatum</name>
    <dbReference type="NCBI Taxonomy" id="27357"/>
    <lineage>
        <taxon>Eukaryota</taxon>
        <taxon>Fungi</taxon>
        <taxon>Dikarya</taxon>
        <taxon>Ascomycota</taxon>
        <taxon>Pezizomycotina</taxon>
        <taxon>Sordariomycetes</taxon>
        <taxon>Hypocreomycetidae</taxon>
        <taxon>Glomerellales</taxon>
        <taxon>Glomerellaceae</taxon>
        <taxon>Colletotrichum</taxon>
        <taxon>Colletotrichum acutatum species complex</taxon>
    </lineage>
</organism>
<dbReference type="EMBL" id="JAHMHS010000225">
    <property type="protein sequence ID" value="KAK1706443.1"/>
    <property type="molecule type" value="Genomic_DNA"/>
</dbReference>